<proteinExistence type="inferred from homology"/>
<comment type="caution">
    <text evidence="4">The sequence shown here is derived from an EMBL/GenBank/DDBJ whole genome shotgun (WGS) entry which is preliminary data.</text>
</comment>
<dbReference type="Gene3D" id="1.10.530.10">
    <property type="match status" value="1"/>
</dbReference>
<evidence type="ECO:0000313" key="5">
    <source>
        <dbReference type="Proteomes" id="UP001239265"/>
    </source>
</evidence>
<comment type="similarity">
    <text evidence="1">Belongs to the transglycosylase Slt family.</text>
</comment>
<feature type="chain" id="PRO_5044773050" evidence="2">
    <location>
        <begin position="25"/>
        <end position="292"/>
    </location>
</feature>
<dbReference type="InterPro" id="IPR023346">
    <property type="entry name" value="Lysozyme-like_dom_sf"/>
</dbReference>
<dbReference type="EMBL" id="JAUCQJ010000004">
    <property type="protein sequence ID" value="MDQ8749887.1"/>
    <property type="molecule type" value="Genomic_DNA"/>
</dbReference>
<dbReference type="Proteomes" id="UP001239265">
    <property type="component" value="Unassembled WGS sequence"/>
</dbReference>
<dbReference type="Pfam" id="PF01464">
    <property type="entry name" value="SLT"/>
    <property type="match status" value="1"/>
</dbReference>
<accession>A0ABD5B918</accession>
<gene>
    <name evidence="4" type="ORF">QT385_14625</name>
</gene>
<organism evidence="4 5">
    <name type="scientific">Elizabethkingia miricola</name>
    <name type="common">Chryseobacterium miricola</name>
    <dbReference type="NCBI Taxonomy" id="172045"/>
    <lineage>
        <taxon>Bacteria</taxon>
        <taxon>Pseudomonadati</taxon>
        <taxon>Bacteroidota</taxon>
        <taxon>Flavobacteriia</taxon>
        <taxon>Flavobacteriales</taxon>
        <taxon>Weeksellaceae</taxon>
        <taxon>Elizabethkingia</taxon>
    </lineage>
</organism>
<dbReference type="RefSeq" id="WP_309046895.1">
    <property type="nucleotide sequence ID" value="NZ_JAUCQJ010000004.1"/>
</dbReference>
<reference evidence="4 5" key="1">
    <citation type="submission" date="2023-06" db="EMBL/GenBank/DDBJ databases">
        <title>Nosocomial Elizabethkingia miricola genome.</title>
        <authorList>
            <person name="Morgado S."/>
            <person name="Fonseca E."/>
            <person name="Freitas F."/>
            <person name="Vicente A.C."/>
        </authorList>
    </citation>
    <scope>NUCLEOTIDE SEQUENCE [LARGE SCALE GENOMIC DNA]</scope>
    <source>
        <strain evidence="4 5">EM15</strain>
    </source>
</reference>
<dbReference type="PANTHER" id="PTHR37423">
    <property type="entry name" value="SOLUBLE LYTIC MUREIN TRANSGLYCOSYLASE-RELATED"/>
    <property type="match status" value="1"/>
</dbReference>
<evidence type="ECO:0000313" key="4">
    <source>
        <dbReference type="EMBL" id="MDQ8749887.1"/>
    </source>
</evidence>
<feature type="signal peptide" evidence="2">
    <location>
        <begin position="1"/>
        <end position="24"/>
    </location>
</feature>
<sequence length="292" mass="32880">MNLNFCKLLACVTLLMFCGKNATAQVLTVTDTSDAHAMRIKSTINANREIVDFIEHSLAQRKLPKHLRNLPLLESGFDRTRVSSTGAVGIWQIMPAHANYYGLRESDRSDIYKSTQVALNSLSTLHRKYKDWISVLAAYSCGEANVAKAMEKAGSKNYEDYYIYLPDETTNAIRKYINACYVTGELDQLLPGGSANAAKLRTRVADNNPEVQNNAEEQPVDPSLLKTTINSGYDLGTISQFLGIKQEDLLYWNPNIEKNLNEKQEVNFYLPAEQMGRFEANRNKILRLSLTK</sequence>
<keyword evidence="2" id="KW-0732">Signal</keyword>
<dbReference type="PANTHER" id="PTHR37423:SF2">
    <property type="entry name" value="MEMBRANE-BOUND LYTIC MUREIN TRANSGLYCOSYLASE C"/>
    <property type="match status" value="1"/>
</dbReference>
<protein>
    <submittedName>
        <fullName evidence="4">Lytic transglycosylase domain-containing protein</fullName>
    </submittedName>
</protein>
<dbReference type="AlphaFoldDB" id="A0ABD5B918"/>
<evidence type="ECO:0000256" key="2">
    <source>
        <dbReference type="SAM" id="SignalP"/>
    </source>
</evidence>
<feature type="domain" description="Transglycosylase SLT" evidence="3">
    <location>
        <begin position="55"/>
        <end position="160"/>
    </location>
</feature>
<evidence type="ECO:0000259" key="3">
    <source>
        <dbReference type="Pfam" id="PF01464"/>
    </source>
</evidence>
<dbReference type="SUPFAM" id="SSF53955">
    <property type="entry name" value="Lysozyme-like"/>
    <property type="match status" value="1"/>
</dbReference>
<evidence type="ECO:0000256" key="1">
    <source>
        <dbReference type="ARBA" id="ARBA00007734"/>
    </source>
</evidence>
<name>A0ABD5B918_ELIMR</name>
<dbReference type="InterPro" id="IPR008258">
    <property type="entry name" value="Transglycosylase_SLT_dom_1"/>
</dbReference>
<dbReference type="CDD" id="cd16894">
    <property type="entry name" value="MltD-like"/>
    <property type="match status" value="1"/>
</dbReference>